<name>A0A9X3IZH4_9BACT</name>
<dbReference type="EMBL" id="JAPNKE010000002">
    <property type="protein sequence ID" value="MCY1009070.1"/>
    <property type="molecule type" value="Genomic_DNA"/>
</dbReference>
<evidence type="ECO:0000256" key="1">
    <source>
        <dbReference type="ARBA" id="ARBA00023004"/>
    </source>
</evidence>
<dbReference type="GO" id="GO:0034599">
    <property type="term" value="P:cellular response to oxidative stress"/>
    <property type="evidence" value="ECO:0007669"/>
    <property type="project" value="TreeGrafter"/>
</dbReference>
<protein>
    <submittedName>
        <fullName evidence="2">Oxidative damage protection protein</fullName>
    </submittedName>
</protein>
<accession>A0A9X3IZH4</accession>
<reference evidence="2" key="1">
    <citation type="submission" date="2022-11" db="EMBL/GenBank/DDBJ databases">
        <title>Minimal conservation of predation-associated metabolite biosynthetic gene clusters underscores biosynthetic potential of Myxococcota including descriptions for ten novel species: Archangium lansinium sp. nov., Myxococcus landrumus sp. nov., Nannocystis bai.</title>
        <authorList>
            <person name="Ahearne A."/>
            <person name="Stevens C."/>
            <person name="Phillips K."/>
        </authorList>
    </citation>
    <scope>NUCLEOTIDE SEQUENCE</scope>
    <source>
        <strain evidence="2">Na p29</strain>
    </source>
</reference>
<comment type="caution">
    <text evidence="2">The sequence shown here is derived from an EMBL/GenBank/DDBJ whole genome shotgun (WGS) entry which is preliminary data.</text>
</comment>
<dbReference type="GO" id="GO:0005829">
    <property type="term" value="C:cytosol"/>
    <property type="evidence" value="ECO:0007669"/>
    <property type="project" value="TreeGrafter"/>
</dbReference>
<gene>
    <name evidence="2" type="ORF">OV079_26615</name>
</gene>
<evidence type="ECO:0000313" key="2">
    <source>
        <dbReference type="EMBL" id="MCY1009070.1"/>
    </source>
</evidence>
<dbReference type="Gene3D" id="1.10.3880.10">
    <property type="entry name" value="Fe(II) trafficking protein YggX"/>
    <property type="match status" value="1"/>
</dbReference>
<sequence length="93" mass="11025">MNTPRIVHCKKLDQDLPALPFKPFPNEFGQLLYDNISLQAWQMWIRESPKFINTYRLDLQSKEGRDFLEKQMRIFFGFEQGDLADTAFVPREG</sequence>
<dbReference type="PANTHER" id="PTHR36965">
    <property type="entry name" value="FE(2+)-TRAFFICKING PROTEIN-RELATED"/>
    <property type="match status" value="1"/>
</dbReference>
<dbReference type="Pfam" id="PF04362">
    <property type="entry name" value="Iron_traffic"/>
    <property type="match status" value="1"/>
</dbReference>
<dbReference type="InterPro" id="IPR007457">
    <property type="entry name" value="Fe_traffick_prot_YggX"/>
</dbReference>
<dbReference type="SUPFAM" id="SSF111148">
    <property type="entry name" value="YggX-like"/>
    <property type="match status" value="1"/>
</dbReference>
<dbReference type="PANTHER" id="PTHR36965:SF1">
    <property type="entry name" value="FE(2+)-TRAFFICKING PROTEIN-RELATED"/>
    <property type="match status" value="1"/>
</dbReference>
<keyword evidence="1" id="KW-0408">Iron</keyword>
<dbReference type="NCBIfam" id="NF003817">
    <property type="entry name" value="PRK05408.1"/>
    <property type="match status" value="1"/>
</dbReference>
<keyword evidence="3" id="KW-1185">Reference proteome</keyword>
<dbReference type="RefSeq" id="WP_267771728.1">
    <property type="nucleotide sequence ID" value="NZ_CP185339.1"/>
</dbReference>
<proteinExistence type="predicted"/>
<dbReference type="InterPro" id="IPR036766">
    <property type="entry name" value="Fe_traffick_prot_YggX_sf"/>
</dbReference>
<dbReference type="AlphaFoldDB" id="A0A9X3IZH4"/>
<dbReference type="Proteomes" id="UP001150924">
    <property type="component" value="Unassembled WGS sequence"/>
</dbReference>
<organism evidence="2 3">
    <name type="scientific">Nannocystis pusilla</name>
    <dbReference type="NCBI Taxonomy" id="889268"/>
    <lineage>
        <taxon>Bacteria</taxon>
        <taxon>Pseudomonadati</taxon>
        <taxon>Myxococcota</taxon>
        <taxon>Polyangia</taxon>
        <taxon>Nannocystales</taxon>
        <taxon>Nannocystaceae</taxon>
        <taxon>Nannocystis</taxon>
    </lineage>
</organism>
<dbReference type="GO" id="GO:0005506">
    <property type="term" value="F:iron ion binding"/>
    <property type="evidence" value="ECO:0007669"/>
    <property type="project" value="InterPro"/>
</dbReference>
<evidence type="ECO:0000313" key="3">
    <source>
        <dbReference type="Proteomes" id="UP001150924"/>
    </source>
</evidence>